<feature type="compositionally biased region" description="Low complexity" evidence="1">
    <location>
        <begin position="43"/>
        <end position="88"/>
    </location>
</feature>
<accession>A0ABY6UTP2</accession>
<evidence type="ECO:0000313" key="2">
    <source>
        <dbReference type="EMBL" id="VUC34777.1"/>
    </source>
</evidence>
<evidence type="ECO:0000256" key="1">
    <source>
        <dbReference type="SAM" id="MobiDB-lite"/>
    </source>
</evidence>
<reference evidence="2 3" key="1">
    <citation type="submission" date="2019-06" db="EMBL/GenBank/DDBJ databases">
        <authorList>
            <person name="Broberg M."/>
        </authorList>
    </citation>
    <scope>NUCLEOTIDE SEQUENCE [LARGE SCALE GENOMIC DNA]</scope>
</reference>
<feature type="non-terminal residue" evidence="2">
    <location>
        <position position="123"/>
    </location>
</feature>
<proteinExistence type="predicted"/>
<dbReference type="EMBL" id="CABFNS010000895">
    <property type="protein sequence ID" value="VUC34777.1"/>
    <property type="molecule type" value="Genomic_DNA"/>
</dbReference>
<organism evidence="2 3">
    <name type="scientific">Bionectria ochroleuca</name>
    <name type="common">Gliocladium roseum</name>
    <dbReference type="NCBI Taxonomy" id="29856"/>
    <lineage>
        <taxon>Eukaryota</taxon>
        <taxon>Fungi</taxon>
        <taxon>Dikarya</taxon>
        <taxon>Ascomycota</taxon>
        <taxon>Pezizomycotina</taxon>
        <taxon>Sordariomycetes</taxon>
        <taxon>Hypocreomycetidae</taxon>
        <taxon>Hypocreales</taxon>
        <taxon>Bionectriaceae</taxon>
        <taxon>Clonostachys</taxon>
    </lineage>
</organism>
<dbReference type="Proteomes" id="UP000766486">
    <property type="component" value="Unassembled WGS sequence"/>
</dbReference>
<gene>
    <name evidence="2" type="ORF">CLO192961_LOCUS395791</name>
</gene>
<protein>
    <submittedName>
        <fullName evidence="2">Uncharacterized protein</fullName>
    </submittedName>
</protein>
<keyword evidence="3" id="KW-1185">Reference proteome</keyword>
<comment type="caution">
    <text evidence="2">The sequence shown here is derived from an EMBL/GenBank/DDBJ whole genome shotgun (WGS) entry which is preliminary data.</text>
</comment>
<evidence type="ECO:0000313" key="3">
    <source>
        <dbReference type="Proteomes" id="UP000766486"/>
    </source>
</evidence>
<name>A0ABY6UTP2_BIOOC</name>
<feature type="region of interest" description="Disordered" evidence="1">
    <location>
        <begin position="43"/>
        <end position="123"/>
    </location>
</feature>
<sequence length="123" mass="13358">MPPDKIDERVPHPSAAVARLNHNSSTTAASINSPQVQLPQVLPLQHQHQQHQHQLQVQHQHAAPATVPTPLAPPHQQSLQQSQPIESSRNAMERTSTHSLRAAFRSSYSSHAHNHNGGGVAGT</sequence>